<dbReference type="PROSITE" id="PS50041">
    <property type="entry name" value="C_TYPE_LECTIN_2"/>
    <property type="match status" value="1"/>
</dbReference>
<reference evidence="2" key="1">
    <citation type="submission" date="2025-08" db="UniProtKB">
        <authorList>
            <consortium name="Ensembl"/>
        </authorList>
    </citation>
    <scope>IDENTIFICATION</scope>
</reference>
<dbReference type="GeneTree" id="ENSGT00940000174504"/>
<proteinExistence type="predicted"/>
<reference evidence="2" key="2">
    <citation type="submission" date="2025-09" db="UniProtKB">
        <authorList>
            <consortium name="Ensembl"/>
        </authorList>
    </citation>
    <scope>IDENTIFICATION</scope>
</reference>
<dbReference type="Ensembl" id="ENSKMAT00000023299.1">
    <property type="protein sequence ID" value="ENSKMAP00000023004.1"/>
    <property type="gene ID" value="ENSKMAG00000017064.1"/>
</dbReference>
<dbReference type="Gene3D" id="3.10.100.10">
    <property type="entry name" value="Mannose-Binding Protein A, subunit A"/>
    <property type="match status" value="1"/>
</dbReference>
<evidence type="ECO:0000313" key="3">
    <source>
        <dbReference type="Proteomes" id="UP000264800"/>
    </source>
</evidence>
<organism evidence="2 3">
    <name type="scientific">Kryptolebias marmoratus</name>
    <name type="common">Mangrove killifish</name>
    <name type="synonym">Rivulus marmoratus</name>
    <dbReference type="NCBI Taxonomy" id="37003"/>
    <lineage>
        <taxon>Eukaryota</taxon>
        <taxon>Metazoa</taxon>
        <taxon>Chordata</taxon>
        <taxon>Craniata</taxon>
        <taxon>Vertebrata</taxon>
        <taxon>Euteleostomi</taxon>
        <taxon>Actinopterygii</taxon>
        <taxon>Neopterygii</taxon>
        <taxon>Teleostei</taxon>
        <taxon>Neoteleostei</taxon>
        <taxon>Acanthomorphata</taxon>
        <taxon>Ovalentaria</taxon>
        <taxon>Atherinomorphae</taxon>
        <taxon>Cyprinodontiformes</taxon>
        <taxon>Rivulidae</taxon>
        <taxon>Kryptolebias</taxon>
    </lineage>
</organism>
<evidence type="ECO:0000313" key="2">
    <source>
        <dbReference type="Ensembl" id="ENSKMAP00000023004.1"/>
    </source>
</evidence>
<dbReference type="SMART" id="SM00034">
    <property type="entry name" value="CLECT"/>
    <property type="match status" value="1"/>
</dbReference>
<dbReference type="PANTHER" id="PTHR45784:SF3">
    <property type="entry name" value="C-TYPE LECTIN DOMAIN FAMILY 4 MEMBER K-LIKE-RELATED"/>
    <property type="match status" value="1"/>
</dbReference>
<dbReference type="AlphaFoldDB" id="A0A3Q3BE86"/>
<dbReference type="Pfam" id="PF00059">
    <property type="entry name" value="Lectin_C"/>
    <property type="match status" value="1"/>
</dbReference>
<protein>
    <recommendedName>
        <fullName evidence="1">C-type lectin domain-containing protein</fullName>
    </recommendedName>
</protein>
<sequence>MTEYGDTMENNLLLATSFSMTGLGVGTQLDPNFVYVSQSMNWPSAQRFCRENFVDLASVRNKTENQSILKSWSSGHFPWLGLYRDPNVYWSDGSSFLFSNWYNGKIPLGSMRIVCGVTSIQLSGSWKLLSCETRLPFVCYKLPGECFYRFFVKD</sequence>
<dbReference type="PANTHER" id="PTHR45784">
    <property type="entry name" value="C-TYPE LECTIN DOMAIN FAMILY 20 MEMBER A-RELATED"/>
    <property type="match status" value="1"/>
</dbReference>
<dbReference type="InterPro" id="IPR016186">
    <property type="entry name" value="C-type_lectin-like/link_sf"/>
</dbReference>
<dbReference type="SUPFAM" id="SSF56436">
    <property type="entry name" value="C-type lectin-like"/>
    <property type="match status" value="1"/>
</dbReference>
<keyword evidence="3" id="KW-1185">Reference proteome</keyword>
<accession>A0A3Q3BE86</accession>
<dbReference type="InterPro" id="IPR001304">
    <property type="entry name" value="C-type_lectin-like"/>
</dbReference>
<dbReference type="Proteomes" id="UP000264800">
    <property type="component" value="Unplaced"/>
</dbReference>
<feature type="domain" description="C-type lectin" evidence="1">
    <location>
        <begin position="33"/>
        <end position="140"/>
    </location>
</feature>
<name>A0A3Q3BE86_KRYMA</name>
<dbReference type="OMA" id="YIFVNER"/>
<evidence type="ECO:0000259" key="1">
    <source>
        <dbReference type="PROSITE" id="PS50041"/>
    </source>
</evidence>
<dbReference type="InterPro" id="IPR016187">
    <property type="entry name" value="CTDL_fold"/>
</dbReference>